<comment type="similarity">
    <text evidence="2">Belongs to the Rho GDI family.</text>
</comment>
<keyword evidence="4" id="KW-0175">Coiled coil</keyword>
<sequence>MSSIDITQDTSYMDDTQEQTITEESFQSEDCSHCQQFSPRKTIAQLRTKLSDILCKFEEQQQKIRQLKWENAKFQEEITVSAFAEESAEECISHCGDDLNNELDILNTIMETFVDDAIWLKALTGDKKNVVLKMAKEEIDKVHLAVQALENVFLEKQRMLRAYSEQNEKLKERLLIFHNKKCEESSGGDQQSPATRIPQRTTYNSNKTSIIVDSFSLLLEDGNLLTIKFNEAGDLPNFMFCVEEKQQYSLRIDLVVNKNLKELRYVHHFKKLRMRWLNKEFSLGPLAPKNDVQSIALPFETAPQGLLRRGKYKVKSKLLGENGFEYAKWSWILKIVKSTSSKKALVLC</sequence>
<comment type="subcellular location">
    <subcellularLocation>
        <location evidence="1">Cytoplasm</location>
    </subcellularLocation>
</comment>
<dbReference type="GO" id="GO:0007266">
    <property type="term" value="P:Rho protein signal transduction"/>
    <property type="evidence" value="ECO:0007669"/>
    <property type="project" value="InterPro"/>
</dbReference>
<evidence type="ECO:0000256" key="2">
    <source>
        <dbReference type="ARBA" id="ARBA00009758"/>
    </source>
</evidence>
<evidence type="ECO:0000313" key="5">
    <source>
        <dbReference type="EMBL" id="CAJ0588669.1"/>
    </source>
</evidence>
<dbReference type="InterPro" id="IPR000406">
    <property type="entry name" value="Rho_GDI"/>
</dbReference>
<feature type="coiled-coil region" evidence="4">
    <location>
        <begin position="132"/>
        <end position="180"/>
    </location>
</feature>
<keyword evidence="3" id="KW-0963">Cytoplasm</keyword>
<reference evidence="5" key="1">
    <citation type="submission" date="2023-07" db="EMBL/GenBank/DDBJ databases">
        <authorList>
            <consortium name="CYATHOMIX"/>
        </authorList>
    </citation>
    <scope>NUCLEOTIDE SEQUENCE</scope>
    <source>
        <strain evidence="5">N/A</strain>
    </source>
</reference>
<feature type="coiled-coil region" evidence="4">
    <location>
        <begin position="43"/>
        <end position="77"/>
    </location>
</feature>
<dbReference type="Gene3D" id="2.70.50.30">
    <property type="entry name" value="Coagulation Factor XIII, subunit A, domain 1"/>
    <property type="match status" value="1"/>
</dbReference>
<keyword evidence="6" id="KW-1185">Reference proteome</keyword>
<comment type="caution">
    <text evidence="5">The sequence shown here is derived from an EMBL/GenBank/DDBJ whole genome shotgun (WGS) entry which is preliminary data.</text>
</comment>
<organism evidence="5 6">
    <name type="scientific">Cylicocyclus nassatus</name>
    <name type="common">Nematode worm</name>
    <dbReference type="NCBI Taxonomy" id="53992"/>
    <lineage>
        <taxon>Eukaryota</taxon>
        <taxon>Metazoa</taxon>
        <taxon>Ecdysozoa</taxon>
        <taxon>Nematoda</taxon>
        <taxon>Chromadorea</taxon>
        <taxon>Rhabditida</taxon>
        <taxon>Rhabditina</taxon>
        <taxon>Rhabditomorpha</taxon>
        <taxon>Strongyloidea</taxon>
        <taxon>Strongylidae</taxon>
        <taxon>Cylicocyclus</taxon>
    </lineage>
</organism>
<protein>
    <submittedName>
        <fullName evidence="5">Uncharacterized protein</fullName>
    </submittedName>
</protein>
<dbReference type="SUPFAM" id="SSF81296">
    <property type="entry name" value="E set domains"/>
    <property type="match status" value="1"/>
</dbReference>
<evidence type="ECO:0000313" key="6">
    <source>
        <dbReference type="Proteomes" id="UP001176961"/>
    </source>
</evidence>
<dbReference type="InterPro" id="IPR024792">
    <property type="entry name" value="RhoGDI_dom_sf"/>
</dbReference>
<proteinExistence type="inferred from homology"/>
<accession>A0AA36GDW2</accession>
<dbReference type="GO" id="GO:0016020">
    <property type="term" value="C:membrane"/>
    <property type="evidence" value="ECO:0007669"/>
    <property type="project" value="TreeGrafter"/>
</dbReference>
<dbReference type="EMBL" id="CATQJL010000001">
    <property type="protein sequence ID" value="CAJ0588669.1"/>
    <property type="molecule type" value="Genomic_DNA"/>
</dbReference>
<dbReference type="Pfam" id="PF02115">
    <property type="entry name" value="Rho_GDI"/>
    <property type="match status" value="1"/>
</dbReference>
<dbReference type="AlphaFoldDB" id="A0AA36GDW2"/>
<dbReference type="GO" id="GO:0005094">
    <property type="term" value="F:Rho GDP-dissociation inhibitor activity"/>
    <property type="evidence" value="ECO:0007669"/>
    <property type="project" value="InterPro"/>
</dbReference>
<evidence type="ECO:0000256" key="4">
    <source>
        <dbReference type="SAM" id="Coils"/>
    </source>
</evidence>
<dbReference type="InterPro" id="IPR014756">
    <property type="entry name" value="Ig_E-set"/>
</dbReference>
<name>A0AA36GDW2_CYLNA</name>
<dbReference type="PANTHER" id="PTHR10980:SF3">
    <property type="entry name" value="LD16419P"/>
    <property type="match status" value="1"/>
</dbReference>
<gene>
    <name evidence="5" type="ORF">CYNAS_LOCUS652</name>
</gene>
<dbReference type="PANTHER" id="PTHR10980">
    <property type="entry name" value="RHO GDP-DISSOCIATION INHIBITOR"/>
    <property type="match status" value="1"/>
</dbReference>
<evidence type="ECO:0000256" key="3">
    <source>
        <dbReference type="ARBA" id="ARBA00022490"/>
    </source>
</evidence>
<evidence type="ECO:0000256" key="1">
    <source>
        <dbReference type="ARBA" id="ARBA00004496"/>
    </source>
</evidence>
<dbReference type="Proteomes" id="UP001176961">
    <property type="component" value="Unassembled WGS sequence"/>
</dbReference>
<dbReference type="GO" id="GO:0005829">
    <property type="term" value="C:cytosol"/>
    <property type="evidence" value="ECO:0007669"/>
    <property type="project" value="TreeGrafter"/>
</dbReference>